<dbReference type="AlphaFoldDB" id="A0ABD3VYZ5"/>
<feature type="compositionally biased region" description="Basic and acidic residues" evidence="1">
    <location>
        <begin position="1041"/>
        <end position="1050"/>
    </location>
</feature>
<evidence type="ECO:0000259" key="3">
    <source>
        <dbReference type="Pfam" id="PF21855"/>
    </source>
</evidence>
<dbReference type="Proteomes" id="UP001634394">
    <property type="component" value="Unassembled WGS sequence"/>
</dbReference>
<evidence type="ECO:0000259" key="2">
    <source>
        <dbReference type="Pfam" id="PF21854"/>
    </source>
</evidence>
<feature type="region of interest" description="Disordered" evidence="1">
    <location>
        <begin position="1001"/>
        <end position="1070"/>
    </location>
</feature>
<dbReference type="Pfam" id="PF21854">
    <property type="entry name" value="Treslin_N"/>
    <property type="match status" value="1"/>
</dbReference>
<feature type="domain" description="Treslin STD" evidence="3">
    <location>
        <begin position="693"/>
        <end position="849"/>
    </location>
</feature>
<comment type="caution">
    <text evidence="4">The sequence shown here is derived from an EMBL/GenBank/DDBJ whole genome shotgun (WGS) entry which is preliminary data.</text>
</comment>
<evidence type="ECO:0008006" key="6">
    <source>
        <dbReference type="Google" id="ProtNLM"/>
    </source>
</evidence>
<feature type="compositionally biased region" description="Low complexity" evidence="1">
    <location>
        <begin position="899"/>
        <end position="911"/>
    </location>
</feature>
<dbReference type="EMBL" id="JBJQND010000009">
    <property type="protein sequence ID" value="KAL3865702.1"/>
    <property type="molecule type" value="Genomic_DNA"/>
</dbReference>
<dbReference type="InterPro" id="IPR053919">
    <property type="entry name" value="Treslin_N"/>
</dbReference>
<gene>
    <name evidence="4" type="ORF">ACJMK2_043064</name>
</gene>
<feature type="region of interest" description="Disordered" evidence="1">
    <location>
        <begin position="585"/>
        <end position="610"/>
    </location>
</feature>
<evidence type="ECO:0000313" key="4">
    <source>
        <dbReference type="EMBL" id="KAL3865702.1"/>
    </source>
</evidence>
<sequence>MSTHSKEIQIVFLIDINQINLLNNQSSSSLANITSLSCFRILHYLSSTVDKQTCSKTQRLKRLPLKWGYNFFSSNSYIFKVQHVQFRPFKKRYFEEFENELERRYEEHSDASRSHKSKVHGKYVPTELLNRALTEVLGDFPWENPDLSSPVKNRHRRKELGTGAIRHKNYVVLFTPCPKNSKQMKAFTGKRVLDSEIFRDSFMPPSLLDAFQDIKLSLLWIDSDVEVDKMDQVEKSCIHYVQKSLIDLNGGLVPISSLVQYGCPCFIDVTSLSSSKRSEESNTPDKELNGSTSFLLPVTSVLDFYINRVKRSSVTSFPVSIILDENTICDVTLVPTTVDYENMDTSVDRNNDTNLNGIQVNSLDESSESYILSSFMESTQRESVLGSGNCQLGVYGVLTKWQLPLPRETERAFVCTIDKQNVDKHNSASHFEALLRKLSQQKKILVLSSPSLAGLAVLEPWTVQSAVVSFLPLSENIHLQTAFFSEGPLEEDDQEQPLLEKQEDVLVKRLLKNKNYVTVENNPSPVFERAEKRFDGRVLDRWYLPGGNTTLTNLIGKLNDRISQLNFLSEEEVVTLQQLQKIYRQEKKPPGLRDSSVGPERTTSVQGDSSLTVTQIESMNESVLAAPESIGTNSTSRRSSQAAKTRGKMIVSISKEVVKDKDQVLKEAKETRKKSDRLSLDDKVCVLDFESEEKLLCYIHDVYKTALEEETTGMYHSIQKIVNTVFHFTKKPDFNNPQEWAKMFLGNKMIILASKLREKYATLEDERIKEKIREYQMQILLHLETQSCLLNMDQSIGEGEETNEEVVSMLRTLSFLVDPAFLSNFMKAYLVDKYCHTLPKTLTNIYDELMQPLPTPLADILSPISSADQSVFSKSFLSISDYNDTQGPPSAHTRSHDLGSVGQPSSQPGSSKLMDVTSGNFRTKRCSRLVHHPSLADFGSKRQIVVEKKVDKSKKVSSSSSSRVRKHKETDKVRKNLFERSKGGTVKLERRQSVAVMERIPKTPKQKRLRSPSHLWRSPRRSLVADTPHHKQVAGSLKVRLSSEDFRPESESCQGQDTQVVEESPEKSVS</sequence>
<proteinExistence type="predicted"/>
<feature type="compositionally biased region" description="Polar residues" evidence="1">
    <location>
        <begin position="1051"/>
        <end position="1061"/>
    </location>
</feature>
<dbReference type="PANTHER" id="PTHR21556:SF2">
    <property type="entry name" value="TRESLIN"/>
    <property type="match status" value="1"/>
</dbReference>
<protein>
    <recommendedName>
        <fullName evidence="6">Treslin</fullName>
    </recommendedName>
</protein>
<feature type="region of interest" description="Disordered" evidence="1">
    <location>
        <begin position="883"/>
        <end position="917"/>
    </location>
</feature>
<feature type="compositionally biased region" description="Basic residues" evidence="1">
    <location>
        <begin position="1002"/>
        <end position="1011"/>
    </location>
</feature>
<feature type="compositionally biased region" description="Polar residues" evidence="1">
    <location>
        <begin position="601"/>
        <end position="610"/>
    </location>
</feature>
<dbReference type="InterPro" id="IPR053920">
    <property type="entry name" value="Treslin_STD"/>
</dbReference>
<name>A0ABD3VYZ5_SINWO</name>
<keyword evidence="5" id="KW-1185">Reference proteome</keyword>
<evidence type="ECO:0000256" key="1">
    <source>
        <dbReference type="SAM" id="MobiDB-lite"/>
    </source>
</evidence>
<dbReference type="InterPro" id="IPR026153">
    <property type="entry name" value="Treslin"/>
</dbReference>
<reference evidence="4 5" key="1">
    <citation type="submission" date="2024-11" db="EMBL/GenBank/DDBJ databases">
        <title>Chromosome-level genome assembly of the freshwater bivalve Anodonta woodiana.</title>
        <authorList>
            <person name="Chen X."/>
        </authorList>
    </citation>
    <scope>NUCLEOTIDE SEQUENCE [LARGE SCALE GENOMIC DNA]</scope>
    <source>
        <strain evidence="4">MN2024</strain>
        <tissue evidence="4">Gills</tissue>
    </source>
</reference>
<feature type="non-terminal residue" evidence="4">
    <location>
        <position position="1070"/>
    </location>
</feature>
<organism evidence="4 5">
    <name type="scientific">Sinanodonta woodiana</name>
    <name type="common">Chinese pond mussel</name>
    <name type="synonym">Anodonta woodiana</name>
    <dbReference type="NCBI Taxonomy" id="1069815"/>
    <lineage>
        <taxon>Eukaryota</taxon>
        <taxon>Metazoa</taxon>
        <taxon>Spiralia</taxon>
        <taxon>Lophotrochozoa</taxon>
        <taxon>Mollusca</taxon>
        <taxon>Bivalvia</taxon>
        <taxon>Autobranchia</taxon>
        <taxon>Heteroconchia</taxon>
        <taxon>Palaeoheterodonta</taxon>
        <taxon>Unionida</taxon>
        <taxon>Unionoidea</taxon>
        <taxon>Unionidae</taxon>
        <taxon>Unioninae</taxon>
        <taxon>Sinanodonta</taxon>
    </lineage>
</organism>
<feature type="domain" description="Treslin N-terminal" evidence="2">
    <location>
        <begin position="20"/>
        <end position="189"/>
    </location>
</feature>
<feature type="region of interest" description="Disordered" evidence="1">
    <location>
        <begin position="949"/>
        <end position="975"/>
    </location>
</feature>
<dbReference type="PANTHER" id="PTHR21556">
    <property type="entry name" value="TRESLIN"/>
    <property type="match status" value="1"/>
</dbReference>
<dbReference type="Pfam" id="PF21855">
    <property type="entry name" value="Treslin_STD"/>
    <property type="match status" value="1"/>
</dbReference>
<evidence type="ECO:0000313" key="5">
    <source>
        <dbReference type="Proteomes" id="UP001634394"/>
    </source>
</evidence>
<accession>A0ABD3VYZ5</accession>